<dbReference type="GO" id="GO:0005634">
    <property type="term" value="C:nucleus"/>
    <property type="evidence" value="ECO:0007669"/>
    <property type="project" value="UniProtKB-SubCell"/>
</dbReference>
<dbReference type="PRINTS" id="PR00024">
    <property type="entry name" value="HOMEOBOX"/>
</dbReference>
<keyword evidence="4 5" id="KW-0539">Nucleus</keyword>
<keyword evidence="2 5" id="KW-0238">DNA-binding</keyword>
<dbReference type="OrthoDB" id="6159439at2759"/>
<dbReference type="GO" id="GO:0000981">
    <property type="term" value="F:DNA-binding transcription factor activity, RNA polymerase II-specific"/>
    <property type="evidence" value="ECO:0007669"/>
    <property type="project" value="InterPro"/>
</dbReference>
<evidence type="ECO:0000256" key="2">
    <source>
        <dbReference type="ARBA" id="ARBA00023125"/>
    </source>
</evidence>
<feature type="region of interest" description="Disordered" evidence="7">
    <location>
        <begin position="78"/>
        <end position="115"/>
    </location>
</feature>
<dbReference type="GO" id="GO:0000978">
    <property type="term" value="F:RNA polymerase II cis-regulatory region sequence-specific DNA binding"/>
    <property type="evidence" value="ECO:0007669"/>
    <property type="project" value="TreeGrafter"/>
</dbReference>
<protein>
    <recommendedName>
        <fullName evidence="8">Homeobox domain-containing protein</fullName>
    </recommendedName>
</protein>
<organism evidence="9 10">
    <name type="scientific">Acanthoscelides obtectus</name>
    <name type="common">Bean weevil</name>
    <name type="synonym">Bruchus obtectus</name>
    <dbReference type="NCBI Taxonomy" id="200917"/>
    <lineage>
        <taxon>Eukaryota</taxon>
        <taxon>Metazoa</taxon>
        <taxon>Ecdysozoa</taxon>
        <taxon>Arthropoda</taxon>
        <taxon>Hexapoda</taxon>
        <taxon>Insecta</taxon>
        <taxon>Pterygota</taxon>
        <taxon>Neoptera</taxon>
        <taxon>Endopterygota</taxon>
        <taxon>Coleoptera</taxon>
        <taxon>Polyphaga</taxon>
        <taxon>Cucujiformia</taxon>
        <taxon>Chrysomeloidea</taxon>
        <taxon>Chrysomelidae</taxon>
        <taxon>Bruchinae</taxon>
        <taxon>Bruchini</taxon>
        <taxon>Acanthoscelides</taxon>
    </lineage>
</organism>
<keyword evidence="3 5" id="KW-0371">Homeobox</keyword>
<dbReference type="AlphaFoldDB" id="A0A9P0M5W6"/>
<dbReference type="EMBL" id="CAKOFQ010007896">
    <property type="protein sequence ID" value="CAH2009614.1"/>
    <property type="molecule type" value="Genomic_DNA"/>
</dbReference>
<dbReference type="GO" id="GO:0045944">
    <property type="term" value="P:positive regulation of transcription by RNA polymerase II"/>
    <property type="evidence" value="ECO:0007669"/>
    <property type="project" value="UniProtKB-ARBA"/>
</dbReference>
<keyword evidence="10" id="KW-1185">Reference proteome</keyword>
<feature type="compositionally biased region" description="Polar residues" evidence="7">
    <location>
        <begin position="84"/>
        <end position="108"/>
    </location>
</feature>
<dbReference type="Proteomes" id="UP001152888">
    <property type="component" value="Unassembled WGS sequence"/>
</dbReference>
<proteinExistence type="predicted"/>
<evidence type="ECO:0000256" key="5">
    <source>
        <dbReference type="PROSITE-ProRule" id="PRU00108"/>
    </source>
</evidence>
<feature type="region of interest" description="Disordered" evidence="7">
    <location>
        <begin position="1"/>
        <end position="34"/>
    </location>
</feature>
<accession>A0A9P0M5W6</accession>
<dbReference type="InterPro" id="IPR001356">
    <property type="entry name" value="HD"/>
</dbReference>
<feature type="DNA-binding region" description="Homeobox" evidence="5">
    <location>
        <begin position="110"/>
        <end position="169"/>
    </location>
</feature>
<evidence type="ECO:0000256" key="7">
    <source>
        <dbReference type="SAM" id="MobiDB-lite"/>
    </source>
</evidence>
<evidence type="ECO:0000313" key="9">
    <source>
        <dbReference type="EMBL" id="CAH2009614.1"/>
    </source>
</evidence>
<evidence type="ECO:0000256" key="4">
    <source>
        <dbReference type="ARBA" id="ARBA00023242"/>
    </source>
</evidence>
<evidence type="ECO:0000313" key="10">
    <source>
        <dbReference type="Proteomes" id="UP001152888"/>
    </source>
</evidence>
<evidence type="ECO:0000259" key="8">
    <source>
        <dbReference type="PROSITE" id="PS50071"/>
    </source>
</evidence>
<dbReference type="PROSITE" id="PS00027">
    <property type="entry name" value="HOMEOBOX_1"/>
    <property type="match status" value="1"/>
</dbReference>
<dbReference type="PANTHER" id="PTHR45664:SF12">
    <property type="entry name" value="PANCREAS_DUODENUM HOMEOBOX PROTEIN 1"/>
    <property type="match status" value="1"/>
</dbReference>
<dbReference type="Gene3D" id="1.10.10.60">
    <property type="entry name" value="Homeodomain-like"/>
    <property type="match status" value="1"/>
</dbReference>
<comment type="caution">
    <text evidence="9">The sequence shown here is derived from an EMBL/GenBank/DDBJ whole genome shotgun (WGS) entry which is preliminary data.</text>
</comment>
<feature type="domain" description="Homeobox" evidence="8">
    <location>
        <begin position="108"/>
        <end position="168"/>
    </location>
</feature>
<evidence type="ECO:0000256" key="3">
    <source>
        <dbReference type="ARBA" id="ARBA00023155"/>
    </source>
</evidence>
<dbReference type="SMART" id="SM00389">
    <property type="entry name" value="HOX"/>
    <property type="match status" value="1"/>
</dbReference>
<sequence>MSDYSETLESAGTYTDMLQTDPTEYEDENYSSPTELNLYENNFVYLDLQRPIDQQSPLALSSEEPKVAFEEKPLLSVRIPHECTGSQGTENSSTSASSRPRPNSSGTSKAKRTRTAYTAHQLTQLEKQFHTEKYLCRRRRILMAQELSLTERQIKIWFQNRRMKYKRKRNKDL</sequence>
<evidence type="ECO:0000256" key="1">
    <source>
        <dbReference type="ARBA" id="ARBA00004123"/>
    </source>
</evidence>
<comment type="subcellular location">
    <subcellularLocation>
        <location evidence="1 5 6">Nucleus</location>
    </subcellularLocation>
</comment>
<dbReference type="PROSITE" id="PS50071">
    <property type="entry name" value="HOMEOBOX_2"/>
    <property type="match status" value="1"/>
</dbReference>
<evidence type="ECO:0000256" key="6">
    <source>
        <dbReference type="RuleBase" id="RU000682"/>
    </source>
</evidence>
<dbReference type="Pfam" id="PF00046">
    <property type="entry name" value="Homeodomain"/>
    <property type="match status" value="1"/>
</dbReference>
<feature type="compositionally biased region" description="Polar residues" evidence="7">
    <location>
        <begin position="1"/>
        <end position="22"/>
    </location>
</feature>
<dbReference type="InterPro" id="IPR009057">
    <property type="entry name" value="Homeodomain-like_sf"/>
</dbReference>
<gene>
    <name evidence="9" type="ORF">ACAOBT_LOCUS30985</name>
</gene>
<reference evidence="9" key="1">
    <citation type="submission" date="2022-03" db="EMBL/GenBank/DDBJ databases">
        <authorList>
            <person name="Sayadi A."/>
        </authorList>
    </citation>
    <scope>NUCLEOTIDE SEQUENCE</scope>
</reference>
<dbReference type="SUPFAM" id="SSF46689">
    <property type="entry name" value="Homeodomain-like"/>
    <property type="match status" value="1"/>
</dbReference>
<dbReference type="InterPro" id="IPR020479">
    <property type="entry name" value="HD_metazoa"/>
</dbReference>
<dbReference type="PANTHER" id="PTHR45664">
    <property type="entry name" value="PROTEIN ZERKNUELLT 1-RELATED"/>
    <property type="match status" value="1"/>
</dbReference>
<dbReference type="CDD" id="cd00086">
    <property type="entry name" value="homeodomain"/>
    <property type="match status" value="1"/>
</dbReference>
<name>A0A9P0M5W6_ACAOB</name>
<dbReference type="InterPro" id="IPR017970">
    <property type="entry name" value="Homeobox_CS"/>
</dbReference>